<keyword evidence="7" id="KW-1185">Reference proteome</keyword>
<evidence type="ECO:0000256" key="2">
    <source>
        <dbReference type="ARBA" id="ARBA00022490"/>
    </source>
</evidence>
<comment type="subcellular location">
    <subcellularLocation>
        <location evidence="1">Cytoplasm</location>
    </subcellularLocation>
</comment>
<dbReference type="AlphaFoldDB" id="A0A6A6B0U0"/>
<gene>
    <name evidence="6" type="ORF">K452DRAFT_100361</name>
</gene>
<evidence type="ECO:0000256" key="3">
    <source>
        <dbReference type="SAM" id="Coils"/>
    </source>
</evidence>
<dbReference type="Proteomes" id="UP000799438">
    <property type="component" value="Unassembled WGS sequence"/>
</dbReference>
<protein>
    <recommendedName>
        <fullName evidence="5">Centrosomin N-terminal motif 1 domain-containing protein</fullName>
    </recommendedName>
</protein>
<keyword evidence="2" id="KW-0963">Cytoplasm</keyword>
<feature type="compositionally biased region" description="Polar residues" evidence="4">
    <location>
        <begin position="114"/>
        <end position="125"/>
    </location>
</feature>
<evidence type="ECO:0000256" key="1">
    <source>
        <dbReference type="ARBA" id="ARBA00004496"/>
    </source>
</evidence>
<feature type="compositionally biased region" description="Polar residues" evidence="4">
    <location>
        <begin position="425"/>
        <end position="462"/>
    </location>
</feature>
<feature type="region of interest" description="Disordered" evidence="4">
    <location>
        <begin position="414"/>
        <end position="464"/>
    </location>
</feature>
<feature type="compositionally biased region" description="Basic and acidic residues" evidence="4">
    <location>
        <begin position="50"/>
        <end position="66"/>
    </location>
</feature>
<evidence type="ECO:0000313" key="7">
    <source>
        <dbReference type="Proteomes" id="UP000799438"/>
    </source>
</evidence>
<feature type="region of interest" description="Disordered" evidence="4">
    <location>
        <begin position="584"/>
        <end position="607"/>
    </location>
</feature>
<evidence type="ECO:0000259" key="5">
    <source>
        <dbReference type="Pfam" id="PF07989"/>
    </source>
</evidence>
<name>A0A6A6B0U0_9PEZI</name>
<dbReference type="GeneID" id="54292379"/>
<feature type="compositionally biased region" description="Polar residues" evidence="4">
    <location>
        <begin position="70"/>
        <end position="81"/>
    </location>
</feature>
<dbReference type="GO" id="GO:0005815">
    <property type="term" value="C:microtubule organizing center"/>
    <property type="evidence" value="ECO:0007669"/>
    <property type="project" value="InterPro"/>
</dbReference>
<dbReference type="RefSeq" id="XP_033393365.1">
    <property type="nucleotide sequence ID" value="XM_033534889.1"/>
</dbReference>
<accession>A0A6A6B0U0</accession>
<dbReference type="GO" id="GO:0005737">
    <property type="term" value="C:cytoplasm"/>
    <property type="evidence" value="ECO:0007669"/>
    <property type="project" value="UniProtKB-SubCell"/>
</dbReference>
<dbReference type="InterPro" id="IPR012943">
    <property type="entry name" value="Cnn_1N"/>
</dbReference>
<organism evidence="6 7">
    <name type="scientific">Aplosporella prunicola CBS 121167</name>
    <dbReference type="NCBI Taxonomy" id="1176127"/>
    <lineage>
        <taxon>Eukaryota</taxon>
        <taxon>Fungi</taxon>
        <taxon>Dikarya</taxon>
        <taxon>Ascomycota</taxon>
        <taxon>Pezizomycotina</taxon>
        <taxon>Dothideomycetes</taxon>
        <taxon>Dothideomycetes incertae sedis</taxon>
        <taxon>Botryosphaeriales</taxon>
        <taxon>Aplosporellaceae</taxon>
        <taxon>Aplosporella</taxon>
    </lineage>
</organism>
<feature type="coiled-coil region" evidence="3">
    <location>
        <begin position="170"/>
        <end position="267"/>
    </location>
</feature>
<dbReference type="OrthoDB" id="10251744at2759"/>
<feature type="region of interest" description="Disordered" evidence="4">
    <location>
        <begin position="538"/>
        <end position="564"/>
    </location>
</feature>
<reference evidence="6" key="1">
    <citation type="journal article" date="2020" name="Stud. Mycol.">
        <title>101 Dothideomycetes genomes: a test case for predicting lifestyles and emergence of pathogens.</title>
        <authorList>
            <person name="Haridas S."/>
            <person name="Albert R."/>
            <person name="Binder M."/>
            <person name="Bloem J."/>
            <person name="Labutti K."/>
            <person name="Salamov A."/>
            <person name="Andreopoulos B."/>
            <person name="Baker S."/>
            <person name="Barry K."/>
            <person name="Bills G."/>
            <person name="Bluhm B."/>
            <person name="Cannon C."/>
            <person name="Castanera R."/>
            <person name="Culley D."/>
            <person name="Daum C."/>
            <person name="Ezra D."/>
            <person name="Gonzalez J."/>
            <person name="Henrissat B."/>
            <person name="Kuo A."/>
            <person name="Liang C."/>
            <person name="Lipzen A."/>
            <person name="Lutzoni F."/>
            <person name="Magnuson J."/>
            <person name="Mondo S."/>
            <person name="Nolan M."/>
            <person name="Ohm R."/>
            <person name="Pangilinan J."/>
            <person name="Park H.-J."/>
            <person name="Ramirez L."/>
            <person name="Alfaro M."/>
            <person name="Sun H."/>
            <person name="Tritt A."/>
            <person name="Yoshinaga Y."/>
            <person name="Zwiers L.-H."/>
            <person name="Turgeon B."/>
            <person name="Goodwin S."/>
            <person name="Spatafora J."/>
            <person name="Crous P."/>
            <person name="Grigoriev I."/>
        </authorList>
    </citation>
    <scope>NUCLEOTIDE SEQUENCE</scope>
    <source>
        <strain evidence="6">CBS 121167</strain>
    </source>
</reference>
<feature type="region of interest" description="Disordered" evidence="4">
    <location>
        <begin position="1"/>
        <end position="131"/>
    </location>
</feature>
<evidence type="ECO:0000256" key="4">
    <source>
        <dbReference type="SAM" id="MobiDB-lite"/>
    </source>
</evidence>
<dbReference type="Pfam" id="PF07989">
    <property type="entry name" value="Cnn_1N"/>
    <property type="match status" value="1"/>
</dbReference>
<dbReference type="SUPFAM" id="SSF90257">
    <property type="entry name" value="Myosin rod fragments"/>
    <property type="match status" value="1"/>
</dbReference>
<sequence>MDRNPVRSFSDAYRTPRAVSSHSSDQPQTPNHQLQGYPFVTTPSSTMSEPKSEKLRQMLRERREGIPDQSDVTQSAPQVSSIGLDDYIFESEGDDDHQRRRRTRLTRAMRSASIQQRGNTPSKTPNDLRMGSKDVQADMDKLRKENWDFKLRLCLMEEKSRKLQEGLAQAEDSLAAIPKLEEKIDALNDENSKLRNEVEDLQTASNQYKRNLRAANEVNGKLLAEVEQRETAVKDANEALREALDMILDLEKKVKPLEEEVARCKSNVYHGGSQDSTYFSNEPDNASIAMLSDDPSRPPTSHVTAHAADERLPIQRSRTRSSSEFASPISRHVNRLSRTISADADRLNVLRKKVSVRDDSSSNMFFDGSPEHPLPPRPHQPMRIVSNPTVSNMTGPRRGSSASLASGFVRTRRPSNQMMEPHPGSSASLASGFNSMRRPSNQTVRRLSDTPQASRTSVASDSSRGRGLRCLYLKGEAMETSQKLQTVVAPAVQEVKSPNTETANFLHALSTSSADNARTSSRATTGLSSWEVFQTSDYEAETESVAGPESVESEEENEDLTATTTVKRSSMDTELIEPLTPRLLEAETSPVPTEYRPGHYPNWPGTSKPHWVRGRDMCFNDDGVLELPR</sequence>
<dbReference type="Gene3D" id="1.10.287.1490">
    <property type="match status" value="1"/>
</dbReference>
<proteinExistence type="predicted"/>
<dbReference type="EMBL" id="ML995501">
    <property type="protein sequence ID" value="KAF2137650.1"/>
    <property type="molecule type" value="Genomic_DNA"/>
</dbReference>
<feature type="compositionally biased region" description="Polar residues" evidence="4">
    <location>
        <begin position="18"/>
        <end position="34"/>
    </location>
</feature>
<keyword evidence="3" id="KW-0175">Coiled coil</keyword>
<feature type="domain" description="Centrosomin N-terminal motif 1" evidence="5">
    <location>
        <begin position="133"/>
        <end position="216"/>
    </location>
</feature>
<evidence type="ECO:0000313" key="6">
    <source>
        <dbReference type="EMBL" id="KAF2137650.1"/>
    </source>
</evidence>